<dbReference type="CDD" id="cd07941">
    <property type="entry name" value="DRE_TIM_LeuA3"/>
    <property type="match status" value="1"/>
</dbReference>
<dbReference type="InterPro" id="IPR036230">
    <property type="entry name" value="LeuA_allosteric_dom_sf"/>
</dbReference>
<keyword evidence="12" id="KW-1185">Reference proteome</keyword>
<proteinExistence type="inferred from homology"/>
<feature type="domain" description="Pyruvate carboxyltransferase" evidence="10">
    <location>
        <begin position="5"/>
        <end position="274"/>
    </location>
</feature>
<keyword evidence="5 9" id="KW-0808">Transferase</keyword>
<dbReference type="Pfam" id="PF22617">
    <property type="entry name" value="HCS_D2"/>
    <property type="match status" value="1"/>
</dbReference>
<dbReference type="SUPFAM" id="SSF51569">
    <property type="entry name" value="Aldolase"/>
    <property type="match status" value="1"/>
</dbReference>
<dbReference type="InterPro" id="IPR054691">
    <property type="entry name" value="LeuA/HCS_post-cat"/>
</dbReference>
<evidence type="ECO:0000256" key="1">
    <source>
        <dbReference type="ARBA" id="ARBA00004743"/>
    </source>
</evidence>
<evidence type="ECO:0000256" key="3">
    <source>
        <dbReference type="ARBA" id="ARBA00022605"/>
    </source>
</evidence>
<dbReference type="InterPro" id="IPR000891">
    <property type="entry name" value="PYR_CT"/>
</dbReference>
<evidence type="ECO:0000313" key="11">
    <source>
        <dbReference type="EMBL" id="MEC5387943.1"/>
    </source>
</evidence>
<keyword evidence="6" id="KW-0100">Branched-chain amino acid biosynthesis</keyword>
<dbReference type="Pfam" id="PF00682">
    <property type="entry name" value="HMGL-like"/>
    <property type="match status" value="1"/>
</dbReference>
<dbReference type="InterPro" id="IPR013709">
    <property type="entry name" value="2-isopropylmalate_synth_dimer"/>
</dbReference>
<dbReference type="Gene3D" id="3.20.20.70">
    <property type="entry name" value="Aldolase class I"/>
    <property type="match status" value="1"/>
</dbReference>
<comment type="pathway">
    <text evidence="1">Amino-acid biosynthesis; L-isoleucine biosynthesis; 2-oxobutanoate from pyruvate: step 1/3.</text>
</comment>
<evidence type="ECO:0000313" key="12">
    <source>
        <dbReference type="Proteomes" id="UP001331561"/>
    </source>
</evidence>
<evidence type="ECO:0000256" key="5">
    <source>
        <dbReference type="ARBA" id="ARBA00022679"/>
    </source>
</evidence>
<evidence type="ECO:0000256" key="6">
    <source>
        <dbReference type="ARBA" id="ARBA00023304"/>
    </source>
</evidence>
<dbReference type="RefSeq" id="WP_327600916.1">
    <property type="nucleotide sequence ID" value="NZ_JAYXHS010000004.1"/>
</dbReference>
<name>A0ABU6KAA6_9RHOO</name>
<reference evidence="11 12" key="1">
    <citation type="submission" date="2024-01" db="EMBL/GenBank/DDBJ databases">
        <title>Uliginosibacterium soil sp. nov.</title>
        <authorList>
            <person name="Lv Y."/>
        </authorList>
    </citation>
    <scope>NUCLEOTIDE SEQUENCE [LARGE SCALE GENOMIC DNA]</scope>
    <source>
        <strain evidence="11 12">H3</strain>
    </source>
</reference>
<dbReference type="InterPro" id="IPR002034">
    <property type="entry name" value="AIPM/Hcit_synth_CS"/>
</dbReference>
<comment type="similarity">
    <text evidence="2 9">Belongs to the alpha-IPM synthase/homocitrate synthase family.</text>
</comment>
<evidence type="ECO:0000256" key="2">
    <source>
        <dbReference type="ARBA" id="ARBA00006154"/>
    </source>
</evidence>
<dbReference type="Gene3D" id="3.30.160.270">
    <property type="match status" value="1"/>
</dbReference>
<dbReference type="PANTHER" id="PTHR43538:SF1">
    <property type="entry name" value="(R)-CITRAMALATE SYNTHASE"/>
    <property type="match status" value="1"/>
</dbReference>
<dbReference type="SUPFAM" id="SSF110921">
    <property type="entry name" value="2-isopropylmalate synthase LeuA, allosteric (dimerisation) domain"/>
    <property type="match status" value="1"/>
</dbReference>
<dbReference type="Pfam" id="PF08502">
    <property type="entry name" value="LeuA_dimer"/>
    <property type="match status" value="1"/>
</dbReference>
<keyword evidence="3" id="KW-0028">Amino-acid biosynthesis</keyword>
<evidence type="ECO:0000256" key="4">
    <source>
        <dbReference type="ARBA" id="ARBA00022624"/>
    </source>
</evidence>
<evidence type="ECO:0000256" key="9">
    <source>
        <dbReference type="RuleBase" id="RU003523"/>
    </source>
</evidence>
<keyword evidence="4" id="KW-0412">Isoleucine biosynthesis</keyword>
<dbReference type="Proteomes" id="UP001331561">
    <property type="component" value="Unassembled WGS sequence"/>
</dbReference>
<sequence>MSQLVHVYDSTLRDGAQAQGISYSVEDKIKIVERLDALGVSYIEAGNPGSNPKDLEFFRRIGELKLQHSKIIAFGATRKIGIRAEDDNNLRSLLSANTEAVAIFGKSWDYQVTAILRTTLEENLAMIGDTIVYLKSQGKEVVFDAEHFFDGYKANPEYALQALKAAADAGADCLCLCDTNGGTFPDVIGKVTALVAEHFPKVEIGIHCHNDCEMAVANSIAAVQAGATQVQGTINGIGERCGNANLCAIIPNIELKLDKRCLPAGSLVHLTSLARSVSEIANMPHNEKAPYVGNDAFAHKGGMHIDAVNKNPISYEHINPEVVGNSRRILMSEVAGRSTLLARINKLDATLTKDSPETQKIVDKLKELEHEGYQFETAESSFELVVRKLLGKHQPFFELKEFKVIVNEPSLNGINSNALVKIAVGGEEEITAAEGDGPVNALDKAARKALERFYPVIAEMKLTDYKVRVLDSDKASAAKVRVLIETADHSEKWTTIGVSTDVIDASWKALVDAIEYKLVLEQARAA</sequence>
<evidence type="ECO:0000256" key="7">
    <source>
        <dbReference type="ARBA" id="ARBA00048263"/>
    </source>
</evidence>
<dbReference type="PROSITE" id="PS00815">
    <property type="entry name" value="AIPM_HOMOCIT_SYNTH_1"/>
    <property type="match status" value="1"/>
</dbReference>
<comment type="catalytic activity">
    <reaction evidence="7">
        <text>pyruvate + acetyl-CoA + H2O = (3R)-citramalate + CoA + H(+)</text>
        <dbReference type="Rhea" id="RHEA:19045"/>
        <dbReference type="ChEBI" id="CHEBI:15361"/>
        <dbReference type="ChEBI" id="CHEBI:15377"/>
        <dbReference type="ChEBI" id="CHEBI:15378"/>
        <dbReference type="ChEBI" id="CHEBI:30934"/>
        <dbReference type="ChEBI" id="CHEBI:57287"/>
        <dbReference type="ChEBI" id="CHEBI:57288"/>
        <dbReference type="EC" id="2.3.3.21"/>
    </reaction>
</comment>
<evidence type="ECO:0000256" key="8">
    <source>
        <dbReference type="NCBIfam" id="TIGR00977"/>
    </source>
</evidence>
<protein>
    <recommendedName>
        <fullName evidence="8">Citramalate synthase</fullName>
        <ecNumber evidence="8">2.3.3.21</ecNumber>
    </recommendedName>
</protein>
<organism evidence="11 12">
    <name type="scientific">Uliginosibacterium silvisoli</name>
    <dbReference type="NCBI Taxonomy" id="3114758"/>
    <lineage>
        <taxon>Bacteria</taxon>
        <taxon>Pseudomonadati</taxon>
        <taxon>Pseudomonadota</taxon>
        <taxon>Betaproteobacteria</taxon>
        <taxon>Rhodocyclales</taxon>
        <taxon>Zoogloeaceae</taxon>
        <taxon>Uliginosibacterium</taxon>
    </lineage>
</organism>
<dbReference type="InterPro" id="IPR013785">
    <property type="entry name" value="Aldolase_TIM"/>
</dbReference>
<dbReference type="PROSITE" id="PS50991">
    <property type="entry name" value="PYR_CT"/>
    <property type="match status" value="1"/>
</dbReference>
<dbReference type="EC" id="2.3.3.21" evidence="8"/>
<dbReference type="NCBIfam" id="TIGR00977">
    <property type="entry name" value="citramal_synth"/>
    <property type="match status" value="1"/>
</dbReference>
<dbReference type="EMBL" id="JAYXHS010000004">
    <property type="protein sequence ID" value="MEC5387943.1"/>
    <property type="molecule type" value="Genomic_DNA"/>
</dbReference>
<accession>A0ABU6KAA6</accession>
<dbReference type="SMART" id="SM00917">
    <property type="entry name" value="LeuA_dimer"/>
    <property type="match status" value="1"/>
</dbReference>
<comment type="caution">
    <text evidence="11">The sequence shown here is derived from an EMBL/GenBank/DDBJ whole genome shotgun (WGS) entry which is preliminary data.</text>
</comment>
<dbReference type="Gene3D" id="1.10.238.260">
    <property type="match status" value="1"/>
</dbReference>
<gene>
    <name evidence="11" type="primary">cimA</name>
    <name evidence="11" type="ORF">VVD49_19575</name>
</gene>
<dbReference type="InterPro" id="IPR005675">
    <property type="entry name" value="Citramal_synthase"/>
</dbReference>
<evidence type="ECO:0000259" key="10">
    <source>
        <dbReference type="PROSITE" id="PS50991"/>
    </source>
</evidence>
<dbReference type="PANTHER" id="PTHR43538">
    <property type="entry name" value="ALPHA-IPM SYNTHASE/HOMOCITRATE SYNTHASE"/>
    <property type="match status" value="1"/>
</dbReference>